<gene>
    <name evidence="4" type="primary">ARHGAP22</name>
</gene>
<evidence type="ECO:0000313" key="3">
    <source>
        <dbReference type="Proteomes" id="UP000248483"/>
    </source>
</evidence>
<dbReference type="GO" id="GO:0051056">
    <property type="term" value="P:regulation of small GTPase mediated signal transduction"/>
    <property type="evidence" value="ECO:0007669"/>
    <property type="project" value="UniProtKB-ARBA"/>
</dbReference>
<dbReference type="AlphaFoldDB" id="A0A2Y9MDA8"/>
<dbReference type="InterPro" id="IPR051025">
    <property type="entry name" value="RhoGAP"/>
</dbReference>
<keyword evidence="3" id="KW-1185">Reference proteome</keyword>
<dbReference type="PANTHER" id="PTHR15228:SF22">
    <property type="entry name" value="RHO GTPASE-ACTIVATING PROTEIN 22"/>
    <property type="match status" value="1"/>
</dbReference>
<dbReference type="GeneID" id="111169893"/>
<evidence type="ECO:0000256" key="1">
    <source>
        <dbReference type="ARBA" id="ARBA00022468"/>
    </source>
</evidence>
<dbReference type="Proteomes" id="UP000248483">
    <property type="component" value="Unplaced"/>
</dbReference>
<dbReference type="InterPro" id="IPR001849">
    <property type="entry name" value="PH_domain"/>
</dbReference>
<dbReference type="PROSITE" id="PS50003">
    <property type="entry name" value="PH_DOMAIN"/>
    <property type="match status" value="1"/>
</dbReference>
<evidence type="ECO:0000313" key="4">
    <source>
        <dbReference type="RefSeq" id="XP_022420214.1"/>
    </source>
</evidence>
<dbReference type="InterPro" id="IPR011993">
    <property type="entry name" value="PH-like_dom_sf"/>
</dbReference>
<dbReference type="CTD" id="58504"/>
<dbReference type="GO" id="GO:0005925">
    <property type="term" value="C:focal adhesion"/>
    <property type="evidence" value="ECO:0007669"/>
    <property type="project" value="TreeGrafter"/>
</dbReference>
<accession>A0A2Y9MDA8</accession>
<dbReference type="RefSeq" id="XP_022420214.1">
    <property type="nucleotide sequence ID" value="XM_022564506.1"/>
</dbReference>
<dbReference type="Gene3D" id="2.30.29.30">
    <property type="entry name" value="Pleckstrin-homology domain (PH domain)/Phosphotyrosine-binding domain (PTB)"/>
    <property type="match status" value="1"/>
</dbReference>
<dbReference type="SUPFAM" id="SSF50729">
    <property type="entry name" value="PH domain-like"/>
    <property type="match status" value="1"/>
</dbReference>
<dbReference type="SMART" id="SM00233">
    <property type="entry name" value="PH"/>
    <property type="match status" value="1"/>
</dbReference>
<organism evidence="3 4">
    <name type="scientific">Delphinapterus leucas</name>
    <name type="common">Beluga whale</name>
    <dbReference type="NCBI Taxonomy" id="9749"/>
    <lineage>
        <taxon>Eukaryota</taxon>
        <taxon>Metazoa</taxon>
        <taxon>Chordata</taxon>
        <taxon>Craniata</taxon>
        <taxon>Vertebrata</taxon>
        <taxon>Euteleostomi</taxon>
        <taxon>Mammalia</taxon>
        <taxon>Eutheria</taxon>
        <taxon>Laurasiatheria</taxon>
        <taxon>Artiodactyla</taxon>
        <taxon>Whippomorpha</taxon>
        <taxon>Cetacea</taxon>
        <taxon>Odontoceti</taxon>
        <taxon>Monodontidae</taxon>
        <taxon>Delphinapterus</taxon>
    </lineage>
</organism>
<feature type="domain" description="PH" evidence="2">
    <location>
        <begin position="43"/>
        <end position="151"/>
    </location>
</feature>
<dbReference type="GO" id="GO:0005096">
    <property type="term" value="F:GTPase activator activity"/>
    <property type="evidence" value="ECO:0007669"/>
    <property type="project" value="UniProtKB-KW"/>
</dbReference>
<dbReference type="PANTHER" id="PTHR15228">
    <property type="entry name" value="SPERMATHECAL PHYSIOLOGY VARIANT"/>
    <property type="match status" value="1"/>
</dbReference>
<sequence length="166" mass="18594">MLPTASSKRRTFAARYFARSKSLVMGEQSRSPGQPPCPRRLGPVLKAGWLKKQRSIMKNWQQRWFVLRGDQLFYYKDKDESKPQGFISLQGTQVTELLPGPEDPGKHLFEISPGGAGEREKVPANPEALLLMASSQRDMEDWVQAIRRVIWAPFGGAPSPTAEPAS</sequence>
<keyword evidence="1" id="KW-0343">GTPase activation</keyword>
<name>A0A2Y9MDA8_DELLE</name>
<dbReference type="FunFam" id="2.30.29.30:FF:000120">
    <property type="entry name" value="rho GTPase-activating protein 22 isoform X1"/>
    <property type="match status" value="1"/>
</dbReference>
<proteinExistence type="predicted"/>
<reference evidence="4" key="1">
    <citation type="submission" date="2025-08" db="UniProtKB">
        <authorList>
            <consortium name="RefSeq"/>
        </authorList>
    </citation>
    <scope>IDENTIFICATION</scope>
    <source>
        <tissue evidence="4">Blood</tissue>
    </source>
</reference>
<evidence type="ECO:0000259" key="2">
    <source>
        <dbReference type="PROSITE" id="PS50003"/>
    </source>
</evidence>
<dbReference type="Pfam" id="PF00169">
    <property type="entry name" value="PH"/>
    <property type="match status" value="1"/>
</dbReference>
<protein>
    <submittedName>
        <fullName evidence="4">Rho GTPase-activating protein 22 isoform X8</fullName>
    </submittedName>
</protein>